<dbReference type="Proteomes" id="UP001164020">
    <property type="component" value="Chromosome"/>
</dbReference>
<evidence type="ECO:0000256" key="13">
    <source>
        <dbReference type="ARBA" id="ARBA00033392"/>
    </source>
</evidence>
<reference evidence="18" key="1">
    <citation type="submission" date="2022-12" db="EMBL/GenBank/DDBJ databases">
        <title>Jiella pelagia sp. nov., isolated from phosphonate enriched culture of Northwest Pacific surface seawater.</title>
        <authorList>
            <person name="Shin D.Y."/>
            <person name="Hwang C.Y."/>
        </authorList>
    </citation>
    <scope>NUCLEOTIDE SEQUENCE</scope>
    <source>
        <strain evidence="18">HL-NP1</strain>
    </source>
</reference>
<evidence type="ECO:0000259" key="17">
    <source>
        <dbReference type="Pfam" id="PF01746"/>
    </source>
</evidence>
<dbReference type="EC" id="2.1.1.228" evidence="5 15"/>
<feature type="domain" description="tRNA methyltransferase TRMD/TRM10-type" evidence="17">
    <location>
        <begin position="4"/>
        <end position="225"/>
    </location>
</feature>
<accession>A0ABY7C6B6</accession>
<dbReference type="Pfam" id="PF01746">
    <property type="entry name" value="tRNA_m1G_MT"/>
    <property type="match status" value="1"/>
</dbReference>
<comment type="catalytic activity">
    <reaction evidence="14 15 16">
        <text>guanosine(37) in tRNA + S-adenosyl-L-methionine = N(1)-methylguanosine(37) in tRNA + S-adenosyl-L-homocysteine + H(+)</text>
        <dbReference type="Rhea" id="RHEA:36899"/>
        <dbReference type="Rhea" id="RHEA-COMP:10145"/>
        <dbReference type="Rhea" id="RHEA-COMP:10147"/>
        <dbReference type="ChEBI" id="CHEBI:15378"/>
        <dbReference type="ChEBI" id="CHEBI:57856"/>
        <dbReference type="ChEBI" id="CHEBI:59789"/>
        <dbReference type="ChEBI" id="CHEBI:73542"/>
        <dbReference type="ChEBI" id="CHEBI:74269"/>
        <dbReference type="EC" id="2.1.1.228"/>
    </reaction>
</comment>
<dbReference type="InterPro" id="IPR029028">
    <property type="entry name" value="Alpha/beta_knot_MTases"/>
</dbReference>
<evidence type="ECO:0000256" key="2">
    <source>
        <dbReference type="ARBA" id="ARBA00004496"/>
    </source>
</evidence>
<dbReference type="GO" id="GO:0032259">
    <property type="term" value="P:methylation"/>
    <property type="evidence" value="ECO:0007669"/>
    <property type="project" value="UniProtKB-KW"/>
</dbReference>
<dbReference type="NCBIfam" id="NF000648">
    <property type="entry name" value="PRK00026.1"/>
    <property type="match status" value="1"/>
</dbReference>
<evidence type="ECO:0000256" key="14">
    <source>
        <dbReference type="ARBA" id="ARBA00047783"/>
    </source>
</evidence>
<organism evidence="18 19">
    <name type="scientific">Jiella pelagia</name>
    <dbReference type="NCBI Taxonomy" id="2986949"/>
    <lineage>
        <taxon>Bacteria</taxon>
        <taxon>Pseudomonadati</taxon>
        <taxon>Pseudomonadota</taxon>
        <taxon>Alphaproteobacteria</taxon>
        <taxon>Hyphomicrobiales</taxon>
        <taxon>Aurantimonadaceae</taxon>
        <taxon>Jiella</taxon>
    </lineage>
</organism>
<dbReference type="Gene3D" id="1.10.1270.20">
    <property type="entry name" value="tRNA(m1g37)methyltransferase, domain 2"/>
    <property type="match status" value="1"/>
</dbReference>
<dbReference type="HAMAP" id="MF_00605">
    <property type="entry name" value="TrmD"/>
    <property type="match status" value="1"/>
</dbReference>
<dbReference type="PANTHER" id="PTHR46417:SF1">
    <property type="entry name" value="TRNA (GUANINE-N(1)-)-METHYLTRANSFERASE"/>
    <property type="match status" value="1"/>
</dbReference>
<comment type="subunit">
    <text evidence="4 15 16">Homodimer.</text>
</comment>
<dbReference type="NCBIfam" id="TIGR00088">
    <property type="entry name" value="trmD"/>
    <property type="match status" value="1"/>
</dbReference>
<name>A0ABY7C6B6_9HYPH</name>
<keyword evidence="10 15" id="KW-0949">S-adenosyl-L-methionine</keyword>
<evidence type="ECO:0000313" key="19">
    <source>
        <dbReference type="Proteomes" id="UP001164020"/>
    </source>
</evidence>
<comment type="subcellular location">
    <subcellularLocation>
        <location evidence="2 15 16">Cytoplasm</location>
    </subcellularLocation>
</comment>
<evidence type="ECO:0000256" key="12">
    <source>
        <dbReference type="ARBA" id="ARBA00029736"/>
    </source>
</evidence>
<sequence length="237" mass="25713">MPFRATILTLYPEMFPGPLGISLAGRALERGEAIVETRQIRDFGRGRHRAVDDTPAGGGAGMVLRADVLADAIDAASPDGDTRPRLLMSPRGRPLSQNFVRELAAGEGALIVCGRFEGVDERIIEARGLTEISIGDYVLSGGEIAAMVLLDAVIRLLPGVMGNDQSGVHESFETRLLEHPHYTRPAEWEGRTIPEVLTSGNHGAVERWRRAEAERLTLERRPDLLAPPVRGPGASDR</sequence>
<evidence type="ECO:0000256" key="10">
    <source>
        <dbReference type="ARBA" id="ARBA00022691"/>
    </source>
</evidence>
<dbReference type="RefSeq" id="WP_268883427.1">
    <property type="nucleotide sequence ID" value="NZ_CP114029.1"/>
</dbReference>
<comment type="function">
    <text evidence="1 15 16">Specifically methylates guanosine-37 in various tRNAs.</text>
</comment>
<feature type="binding site" evidence="15">
    <location>
        <position position="114"/>
    </location>
    <ligand>
        <name>S-adenosyl-L-methionine</name>
        <dbReference type="ChEBI" id="CHEBI:59789"/>
    </ligand>
</feature>
<evidence type="ECO:0000256" key="4">
    <source>
        <dbReference type="ARBA" id="ARBA00011738"/>
    </source>
</evidence>
<feature type="binding site" evidence="15">
    <location>
        <begin position="134"/>
        <end position="139"/>
    </location>
    <ligand>
        <name>S-adenosyl-L-methionine</name>
        <dbReference type="ChEBI" id="CHEBI:59789"/>
    </ligand>
</feature>
<evidence type="ECO:0000256" key="7">
    <source>
        <dbReference type="ARBA" id="ARBA00022490"/>
    </source>
</evidence>
<dbReference type="SUPFAM" id="SSF75217">
    <property type="entry name" value="alpha/beta knot"/>
    <property type="match status" value="1"/>
</dbReference>
<keyword evidence="7 15" id="KW-0963">Cytoplasm</keyword>
<dbReference type="InterPro" id="IPR029026">
    <property type="entry name" value="tRNA_m1G_MTases_N"/>
</dbReference>
<dbReference type="EMBL" id="CP114029">
    <property type="protein sequence ID" value="WAP70890.1"/>
    <property type="molecule type" value="Genomic_DNA"/>
</dbReference>
<dbReference type="GO" id="GO:0052906">
    <property type="term" value="F:tRNA (guanine(37)-N1)-methyltransferase activity"/>
    <property type="evidence" value="ECO:0007669"/>
    <property type="project" value="UniProtKB-EC"/>
</dbReference>
<evidence type="ECO:0000256" key="9">
    <source>
        <dbReference type="ARBA" id="ARBA00022679"/>
    </source>
</evidence>
<evidence type="ECO:0000256" key="8">
    <source>
        <dbReference type="ARBA" id="ARBA00022603"/>
    </source>
</evidence>
<keyword evidence="11 15" id="KW-0819">tRNA processing</keyword>
<keyword evidence="8 15" id="KW-0489">Methyltransferase</keyword>
<evidence type="ECO:0000256" key="5">
    <source>
        <dbReference type="ARBA" id="ARBA00012807"/>
    </source>
</evidence>
<comment type="similarity">
    <text evidence="3 15 16">Belongs to the RNA methyltransferase TrmD family.</text>
</comment>
<evidence type="ECO:0000256" key="15">
    <source>
        <dbReference type="HAMAP-Rule" id="MF_00605"/>
    </source>
</evidence>
<evidence type="ECO:0000256" key="1">
    <source>
        <dbReference type="ARBA" id="ARBA00002634"/>
    </source>
</evidence>
<evidence type="ECO:0000256" key="16">
    <source>
        <dbReference type="RuleBase" id="RU003464"/>
    </source>
</evidence>
<evidence type="ECO:0000256" key="3">
    <source>
        <dbReference type="ARBA" id="ARBA00007630"/>
    </source>
</evidence>
<dbReference type="Gene3D" id="3.40.1280.10">
    <property type="match status" value="1"/>
</dbReference>
<proteinExistence type="inferred from homology"/>
<dbReference type="PIRSF" id="PIRSF000386">
    <property type="entry name" value="tRNA_mtase"/>
    <property type="match status" value="1"/>
</dbReference>
<dbReference type="InterPro" id="IPR023148">
    <property type="entry name" value="tRNA_m1G_MeTrfase_C_sf"/>
</dbReference>
<protein>
    <recommendedName>
        <fullName evidence="6 15">tRNA (guanine-N(1)-)-methyltransferase</fullName>
        <ecNumber evidence="5 15">2.1.1.228</ecNumber>
    </recommendedName>
    <alternativeName>
        <fullName evidence="12 15">M1G-methyltransferase</fullName>
    </alternativeName>
    <alternativeName>
        <fullName evidence="13 15">tRNA [GM37] methyltransferase</fullName>
    </alternativeName>
</protein>
<keyword evidence="19" id="KW-1185">Reference proteome</keyword>
<dbReference type="InterPro" id="IPR002649">
    <property type="entry name" value="tRNA_m1G_MeTrfase_TrmD"/>
</dbReference>
<evidence type="ECO:0000256" key="6">
    <source>
        <dbReference type="ARBA" id="ARBA00014679"/>
    </source>
</evidence>
<dbReference type="InterPro" id="IPR016009">
    <property type="entry name" value="tRNA_MeTrfase_TRMD/TRM10"/>
</dbReference>
<evidence type="ECO:0000256" key="11">
    <source>
        <dbReference type="ARBA" id="ARBA00022694"/>
    </source>
</evidence>
<keyword evidence="9 15" id="KW-0808">Transferase</keyword>
<evidence type="ECO:0000313" key="18">
    <source>
        <dbReference type="EMBL" id="WAP70890.1"/>
    </source>
</evidence>
<dbReference type="CDD" id="cd18080">
    <property type="entry name" value="TrmD-like"/>
    <property type="match status" value="1"/>
</dbReference>
<gene>
    <name evidence="15 18" type="primary">trmD</name>
    <name evidence="18" type="ORF">OH818_13435</name>
</gene>
<dbReference type="PANTHER" id="PTHR46417">
    <property type="entry name" value="TRNA (GUANINE-N(1)-)-METHYLTRANSFERASE"/>
    <property type="match status" value="1"/>
</dbReference>